<organism evidence="2 3">
    <name type="scientific">Shewanella insulae</name>
    <dbReference type="NCBI Taxonomy" id="2681496"/>
    <lineage>
        <taxon>Bacteria</taxon>
        <taxon>Pseudomonadati</taxon>
        <taxon>Pseudomonadota</taxon>
        <taxon>Gammaproteobacteria</taxon>
        <taxon>Alteromonadales</taxon>
        <taxon>Shewanellaceae</taxon>
        <taxon>Shewanella</taxon>
    </lineage>
</organism>
<gene>
    <name evidence="2" type="ORF">GNT65_02090</name>
</gene>
<evidence type="ECO:0000313" key="3">
    <source>
        <dbReference type="Proteomes" id="UP000474778"/>
    </source>
</evidence>
<dbReference type="AlphaFoldDB" id="A0A6L7HT53"/>
<dbReference type="Proteomes" id="UP000474778">
    <property type="component" value="Unassembled WGS sequence"/>
</dbReference>
<protein>
    <submittedName>
        <fullName evidence="2">Uncharacterized protein</fullName>
    </submittedName>
</protein>
<evidence type="ECO:0000256" key="1">
    <source>
        <dbReference type="SAM" id="SignalP"/>
    </source>
</evidence>
<accession>A0A6L7HT53</accession>
<dbReference type="SUPFAM" id="SSF55486">
    <property type="entry name" value="Metalloproteases ('zincins'), catalytic domain"/>
    <property type="match status" value="1"/>
</dbReference>
<evidence type="ECO:0000313" key="2">
    <source>
        <dbReference type="EMBL" id="MXR67466.1"/>
    </source>
</evidence>
<proteinExistence type="predicted"/>
<dbReference type="InterPro" id="IPR024077">
    <property type="entry name" value="Neurolysin/TOP_dom2"/>
</dbReference>
<sequence length="556" mass="62870">MLKRILAVSLALNFSVAAQAASPITLLSEQCIDYRVSLSQAKASDTQLDASVRLERELIGLFNLKDSVRFYRHYPLNRQDRESLLQCQLHLADEFDRLAQDAWLKAQSQQWAASESPGLHHLGQLLTLQIAEQISQEQKAKLHTAQASIAHGLKQKDLSLIIGQDQCRLPDERVDTQAQTRFDNSIASYLIHQQDETCKRLVWQAYQVRAKQKNQAALSLILETRQAIALEHGFRDYANWSLSHRQLAHPAQVKHYLDSQTQRGPSPWALGAVLAELPKVEINALTGQALLEAIQSSLEPFGLKFETVNDKMLRLWHQGRLLGELFLAEGARLQKNNARLSPLRQAVVGQQFGQLTLSLPDELDDYRSQELLISAVAEMVSRMIIGGRYYLNNTLGDDQAIARYWLSQYLTDSLLPSLPSNSREAQLKAFSTQLKVFRSKLALSAYQAPENRLYSDMSHEFALSFGKPWPQAKDAIYSFTGAATQGPLYYLPLWHQSLAREIHARARLDTRALFELLLINEQQLTLDERLTIIFGSAPSVATILERSQHDQPKPIH</sequence>
<comment type="caution">
    <text evidence="2">The sequence shown here is derived from an EMBL/GenBank/DDBJ whole genome shotgun (WGS) entry which is preliminary data.</text>
</comment>
<reference evidence="2 3" key="1">
    <citation type="submission" date="2019-12" db="EMBL/GenBank/DDBJ databases">
        <title>Shewanella insulae sp. nov., isolated from a tidal flat.</title>
        <authorList>
            <person name="Yoon J.-H."/>
        </authorList>
    </citation>
    <scope>NUCLEOTIDE SEQUENCE [LARGE SCALE GENOMIC DNA]</scope>
    <source>
        <strain evidence="2 3">JBTF-M18</strain>
    </source>
</reference>
<feature type="signal peptide" evidence="1">
    <location>
        <begin position="1"/>
        <end position="20"/>
    </location>
</feature>
<keyword evidence="3" id="KW-1185">Reference proteome</keyword>
<dbReference type="EMBL" id="WRPA01000001">
    <property type="protein sequence ID" value="MXR67466.1"/>
    <property type="molecule type" value="Genomic_DNA"/>
</dbReference>
<feature type="chain" id="PRO_5027063508" evidence="1">
    <location>
        <begin position="21"/>
        <end position="556"/>
    </location>
</feature>
<name>A0A6L7HT53_9GAMM</name>
<dbReference type="Gene3D" id="1.10.1370.10">
    <property type="entry name" value="Neurolysin, domain 3"/>
    <property type="match status" value="1"/>
</dbReference>
<keyword evidence="1" id="KW-0732">Signal</keyword>
<dbReference type="RefSeq" id="WP_160793447.1">
    <property type="nucleotide sequence ID" value="NZ_WRPA01000001.1"/>
</dbReference>